<feature type="signal peptide" evidence="3">
    <location>
        <begin position="1"/>
        <end position="19"/>
    </location>
</feature>
<evidence type="ECO:0000256" key="2">
    <source>
        <dbReference type="SAM" id="Phobius"/>
    </source>
</evidence>
<evidence type="ECO:0000256" key="1">
    <source>
        <dbReference type="SAM" id="MobiDB-lite"/>
    </source>
</evidence>
<keyword evidence="2" id="KW-1133">Transmembrane helix</keyword>
<keyword evidence="4" id="KW-1185">Reference proteome</keyword>
<gene>
    <name evidence="5" type="primary">LOC6901383</name>
</gene>
<dbReference type="AlphaFoldDB" id="A0A6I8WCP7"/>
<evidence type="ECO:0000313" key="5">
    <source>
        <dbReference type="RefSeq" id="XP_033240334.1"/>
    </source>
</evidence>
<proteinExistence type="predicted"/>
<keyword evidence="3" id="KW-0732">Signal</keyword>
<feature type="region of interest" description="Disordered" evidence="1">
    <location>
        <begin position="143"/>
        <end position="175"/>
    </location>
</feature>
<keyword evidence="2" id="KW-0472">Membrane</keyword>
<feature type="compositionally biased region" description="Low complexity" evidence="1">
    <location>
        <begin position="51"/>
        <end position="71"/>
    </location>
</feature>
<feature type="region of interest" description="Disordered" evidence="1">
    <location>
        <begin position="28"/>
        <end position="72"/>
    </location>
</feature>
<feature type="transmembrane region" description="Helical" evidence="2">
    <location>
        <begin position="111"/>
        <end position="132"/>
    </location>
</feature>
<name>A0A6I8WCP7_DROPS</name>
<accession>A0A6I8WCP7</accession>
<sequence>MKLLHILCALLTNCALIWAASEEVGVGAGAEEEPKGSDSSEHGRDSRLPKQNQHNSHSQHNPHSPHNQHSPGFKLISFDAVGKHVALGLDYLVPFLEVPVKRKRNAPPKPLVIINSAAVLSCGLVAAGGLLVGHLIRSMGLEAITEDEPPTSGRPKSSEEEAPATSEAGHNGTARGLLDKDRSFLELFENFKLVYRNETGERVESSLPSVISTVERTYFKNEVDLSACLLKSLCTLTFKASDRVRRSQASDMDHVLDAATNWTWLLTWLEQSTLREAIEAGRDPIPSHCASKYPYCSWAAPEERILQLLQNHVFQVIQRGFRRES</sequence>
<keyword evidence="2" id="KW-0812">Transmembrane</keyword>
<dbReference type="InParanoid" id="A0A6I8WCP7"/>
<dbReference type="KEGG" id="dpo:6901383"/>
<organism evidence="4 5">
    <name type="scientific">Drosophila pseudoobscura pseudoobscura</name>
    <name type="common">Fruit fly</name>
    <dbReference type="NCBI Taxonomy" id="46245"/>
    <lineage>
        <taxon>Eukaryota</taxon>
        <taxon>Metazoa</taxon>
        <taxon>Ecdysozoa</taxon>
        <taxon>Arthropoda</taxon>
        <taxon>Hexapoda</taxon>
        <taxon>Insecta</taxon>
        <taxon>Pterygota</taxon>
        <taxon>Neoptera</taxon>
        <taxon>Endopterygota</taxon>
        <taxon>Diptera</taxon>
        <taxon>Brachycera</taxon>
        <taxon>Muscomorpha</taxon>
        <taxon>Ephydroidea</taxon>
        <taxon>Drosophilidae</taxon>
        <taxon>Drosophila</taxon>
        <taxon>Sophophora</taxon>
    </lineage>
</organism>
<evidence type="ECO:0000313" key="4">
    <source>
        <dbReference type="Proteomes" id="UP000001819"/>
    </source>
</evidence>
<evidence type="ECO:0000256" key="3">
    <source>
        <dbReference type="SAM" id="SignalP"/>
    </source>
</evidence>
<feature type="chain" id="PRO_5026238358" evidence="3">
    <location>
        <begin position="20"/>
        <end position="325"/>
    </location>
</feature>
<protein>
    <submittedName>
        <fullName evidence="5">Uncharacterized protein</fullName>
    </submittedName>
</protein>
<feature type="compositionally biased region" description="Basic and acidic residues" evidence="1">
    <location>
        <begin position="32"/>
        <end position="48"/>
    </location>
</feature>
<dbReference type="RefSeq" id="XP_033240334.1">
    <property type="nucleotide sequence ID" value="XM_033384443.1"/>
</dbReference>
<dbReference type="Proteomes" id="UP000001819">
    <property type="component" value="Chromosome X"/>
</dbReference>
<reference evidence="5" key="1">
    <citation type="submission" date="2025-08" db="UniProtKB">
        <authorList>
            <consortium name="RefSeq"/>
        </authorList>
    </citation>
    <scope>IDENTIFICATION</scope>
    <source>
        <strain evidence="5">MV-25-SWS-2005</strain>
        <tissue evidence="5">Whole body</tissue>
    </source>
</reference>